<dbReference type="Gene3D" id="3.10.105.10">
    <property type="entry name" value="Dipeptide-binding Protein, Domain 3"/>
    <property type="match status" value="1"/>
</dbReference>
<dbReference type="PIRSF" id="PIRSF002741">
    <property type="entry name" value="MppA"/>
    <property type="match status" value="1"/>
</dbReference>
<proteinExistence type="inferred from homology"/>
<keyword evidence="5" id="KW-0571">Peptide transport</keyword>
<keyword evidence="5" id="KW-0653">Protein transport</keyword>
<keyword evidence="3" id="KW-0813">Transport</keyword>
<evidence type="ECO:0000256" key="4">
    <source>
        <dbReference type="ARBA" id="ARBA00022729"/>
    </source>
</evidence>
<feature type="compositionally biased region" description="Low complexity" evidence="6">
    <location>
        <begin position="29"/>
        <end position="48"/>
    </location>
</feature>
<evidence type="ECO:0000256" key="1">
    <source>
        <dbReference type="ARBA" id="ARBA00004196"/>
    </source>
</evidence>
<dbReference type="FunFam" id="3.10.105.10:FF:000001">
    <property type="entry name" value="Oligopeptide ABC transporter, oligopeptide-binding protein"/>
    <property type="match status" value="1"/>
</dbReference>
<dbReference type="Gene3D" id="3.40.190.10">
    <property type="entry name" value="Periplasmic binding protein-like II"/>
    <property type="match status" value="1"/>
</dbReference>
<dbReference type="GO" id="GO:0030288">
    <property type="term" value="C:outer membrane-bounded periplasmic space"/>
    <property type="evidence" value="ECO:0007669"/>
    <property type="project" value="UniProtKB-ARBA"/>
</dbReference>
<dbReference type="GO" id="GO:0043190">
    <property type="term" value="C:ATP-binding cassette (ABC) transporter complex"/>
    <property type="evidence" value="ECO:0007669"/>
    <property type="project" value="InterPro"/>
</dbReference>
<evidence type="ECO:0000313" key="9">
    <source>
        <dbReference type="EMBL" id="ANY68355.1"/>
    </source>
</evidence>
<dbReference type="Gene3D" id="3.90.76.10">
    <property type="entry name" value="Dipeptide-binding Protein, Domain 1"/>
    <property type="match status" value="1"/>
</dbReference>
<dbReference type="FunFam" id="3.90.76.10:FF:000001">
    <property type="entry name" value="Oligopeptide ABC transporter substrate-binding protein"/>
    <property type="match status" value="1"/>
</dbReference>
<keyword evidence="4 7" id="KW-0732">Signal</keyword>
<dbReference type="InterPro" id="IPR039424">
    <property type="entry name" value="SBP_5"/>
</dbReference>
<dbReference type="PROSITE" id="PS51257">
    <property type="entry name" value="PROKAR_LIPOPROTEIN"/>
    <property type="match status" value="1"/>
</dbReference>
<evidence type="ECO:0000256" key="3">
    <source>
        <dbReference type="ARBA" id="ARBA00022448"/>
    </source>
</evidence>
<evidence type="ECO:0000259" key="8">
    <source>
        <dbReference type="Pfam" id="PF00496"/>
    </source>
</evidence>
<protein>
    <submittedName>
        <fullName evidence="9">ABC transporter substrate-binding protein</fullName>
    </submittedName>
</protein>
<dbReference type="AlphaFoldDB" id="A0A1B2DKX1"/>
<reference evidence="9" key="1">
    <citation type="submission" date="2016-08" db="EMBL/GenBank/DDBJ databases">
        <title>Complete Genome Seqeunce of Paenibacillus sp. BIHB 4019 from tea rhizoplane.</title>
        <authorList>
            <person name="Thakur R."/>
            <person name="Swarnkar M.K."/>
            <person name="Gulati A."/>
        </authorList>
    </citation>
    <scope>NUCLEOTIDE SEQUENCE [LARGE SCALE GENOMIC DNA]</scope>
    <source>
        <strain evidence="9">BIHB4019</strain>
    </source>
</reference>
<comment type="subcellular location">
    <subcellularLocation>
        <location evidence="1">Cell envelope</location>
    </subcellularLocation>
</comment>
<evidence type="ECO:0000256" key="2">
    <source>
        <dbReference type="ARBA" id="ARBA00005695"/>
    </source>
</evidence>
<evidence type="ECO:0000256" key="5">
    <source>
        <dbReference type="ARBA" id="ARBA00022856"/>
    </source>
</evidence>
<gene>
    <name evidence="9" type="ORF">BBD42_19155</name>
</gene>
<dbReference type="CDD" id="cd08504">
    <property type="entry name" value="PBP2_OppA"/>
    <property type="match status" value="1"/>
</dbReference>
<sequence length="561" mass="61431">MKKVKITIVLFSVLLLLAGCTSAKQGAGTTPASAESSSAPSESVTPEASPSALKVLNLGKDVELASMDSAIATDGLSFEVIAATTEGLYTIDEDRVAQLALAEKVDLSEDGLHYTFTLREAKWSNGTPVTAHDFEFAWKRLVNPETASEYSFIAGVAGLKNADAIIAGEKSFDELGVKAVDDKTLTVELERPIPFFNSVIAFPSFFPVNEAFLKEKGTEYALTPEALLANGPFKLKTWEVGGTTFYLEKNNDYYDAASVKLDGLNYKIIKDTQQSVLAYENGDIDYVALSGEQIANYQQSPEYHSVLTGFLWYLSPNQKVPGLENVNLRKALSLAYDKTAVVDEILKDGSIVADFAVPQFLATGPDGKDFRETAGSYPSGNKEEALQYWEKAKAELGVDAIELELLFEDTESATLVSQFIQSEIETALPGVTFALKSQPKKNRVELMYNGEYEVGLTRWGPDYNDPMTYLAMWTTDNPNNFGKWSEKAYDELADRVSRGDLASKPEERWEALKQLEAKVLEEAVIFPVYQKGNAILIKPEVSGVNLGAIGGSISYKLADKQ</sequence>
<dbReference type="InterPro" id="IPR030678">
    <property type="entry name" value="Peptide/Ni-bd"/>
</dbReference>
<evidence type="ECO:0000256" key="6">
    <source>
        <dbReference type="SAM" id="MobiDB-lite"/>
    </source>
</evidence>
<comment type="similarity">
    <text evidence="2">Belongs to the bacterial solute-binding protein 5 family.</text>
</comment>
<organism evidence="9">
    <name type="scientific">Paenibacillus sp. BIHB 4019</name>
    <dbReference type="NCBI Taxonomy" id="1870819"/>
    <lineage>
        <taxon>Bacteria</taxon>
        <taxon>Bacillati</taxon>
        <taxon>Bacillota</taxon>
        <taxon>Bacilli</taxon>
        <taxon>Bacillales</taxon>
        <taxon>Paenibacillaceae</taxon>
        <taxon>Paenibacillus</taxon>
    </lineage>
</organism>
<dbReference type="RefSeq" id="WP_099519495.1">
    <property type="nucleotide sequence ID" value="NZ_CP016808.1"/>
</dbReference>
<dbReference type="InterPro" id="IPR000914">
    <property type="entry name" value="SBP_5_dom"/>
</dbReference>
<dbReference type="PANTHER" id="PTHR30290">
    <property type="entry name" value="PERIPLASMIC BINDING COMPONENT OF ABC TRANSPORTER"/>
    <property type="match status" value="1"/>
</dbReference>
<dbReference type="EMBL" id="CP016808">
    <property type="protein sequence ID" value="ANY68355.1"/>
    <property type="molecule type" value="Genomic_DNA"/>
</dbReference>
<feature type="region of interest" description="Disordered" evidence="6">
    <location>
        <begin position="27"/>
        <end position="48"/>
    </location>
</feature>
<dbReference type="Pfam" id="PF00496">
    <property type="entry name" value="SBP_bac_5"/>
    <property type="match status" value="1"/>
</dbReference>
<name>A0A1B2DKX1_9BACL</name>
<evidence type="ECO:0000256" key="7">
    <source>
        <dbReference type="SAM" id="SignalP"/>
    </source>
</evidence>
<accession>A0A1B2DKX1</accession>
<dbReference type="GO" id="GO:1904680">
    <property type="term" value="F:peptide transmembrane transporter activity"/>
    <property type="evidence" value="ECO:0007669"/>
    <property type="project" value="TreeGrafter"/>
</dbReference>
<dbReference type="GO" id="GO:0015833">
    <property type="term" value="P:peptide transport"/>
    <property type="evidence" value="ECO:0007669"/>
    <property type="project" value="UniProtKB-KW"/>
</dbReference>
<feature type="domain" description="Solute-binding protein family 5" evidence="8">
    <location>
        <begin position="99"/>
        <end position="480"/>
    </location>
</feature>
<feature type="chain" id="PRO_5038492097" evidence="7">
    <location>
        <begin position="24"/>
        <end position="561"/>
    </location>
</feature>
<dbReference type="PANTHER" id="PTHR30290:SF10">
    <property type="entry name" value="PERIPLASMIC OLIGOPEPTIDE-BINDING PROTEIN-RELATED"/>
    <property type="match status" value="1"/>
</dbReference>
<dbReference type="SUPFAM" id="SSF53850">
    <property type="entry name" value="Periplasmic binding protein-like II"/>
    <property type="match status" value="1"/>
</dbReference>
<feature type="signal peptide" evidence="7">
    <location>
        <begin position="1"/>
        <end position="23"/>
    </location>
</feature>